<dbReference type="Pfam" id="PF01590">
    <property type="entry name" value="GAF"/>
    <property type="match status" value="1"/>
</dbReference>
<reference evidence="2 3" key="1">
    <citation type="submission" date="2018-06" db="EMBL/GenBank/DDBJ databases">
        <title>Freshwater and sediment microbial communities from various areas in North America, analyzing microbe dynamics in response to fracking.</title>
        <authorList>
            <person name="Lamendella R."/>
        </authorList>
    </citation>
    <scope>NUCLEOTIDE SEQUENCE [LARGE SCALE GENOMIC DNA]</scope>
    <source>
        <strain evidence="2 3">97B</strain>
    </source>
</reference>
<dbReference type="SUPFAM" id="SSF55781">
    <property type="entry name" value="GAF domain-like"/>
    <property type="match status" value="1"/>
</dbReference>
<protein>
    <submittedName>
        <fullName evidence="2">Diguanylate cyclase (GGDEF)-like protein</fullName>
    </submittedName>
</protein>
<dbReference type="PANTHER" id="PTHR46663">
    <property type="entry name" value="DIGUANYLATE CYCLASE DGCT-RELATED"/>
    <property type="match status" value="1"/>
</dbReference>
<evidence type="ECO:0000313" key="3">
    <source>
        <dbReference type="Proteomes" id="UP000252118"/>
    </source>
</evidence>
<dbReference type="CDD" id="cd01949">
    <property type="entry name" value="GGDEF"/>
    <property type="match status" value="1"/>
</dbReference>
<dbReference type="Gene3D" id="3.30.450.40">
    <property type="match status" value="1"/>
</dbReference>
<evidence type="ECO:0000313" key="2">
    <source>
        <dbReference type="EMBL" id="RBP06632.1"/>
    </source>
</evidence>
<sequence>MGDSLDDSYLDNVERVNELTCMNIYQCGREERYDRITRLVKEVFQVDVCQINLLTDKEQLFKSSVGLGLAGETDTVSRSPVRESLCQYVIVDKDYFVVEDTLKDVESPTYHYGEKYGIRFYAGVGLKVKSGHVIGTLCIVGHAPRTFSCEELDLLRSFGKWVTTEIELQEEMTLKESRETYLKKLYSIFTSTQSLEEKQQQLLDTFSRLLKTRLLGMYYRKKNQFLTIDGEEDVSSYLNQELQREIHTYLTFSSRKGTLEINDTQVHLLPIVDNGVSKGCFYFVDDSCEEDSLLHQHLKLNEDLLNLGSEWMNTEYIRMESHLEIQKLLRTDELTQLKNRKALNEDLKDLYTKMMDYALLFLDIDHFKGINDTYGHSVGDYVLKEVGKRLTSLKQEYPVACYRISGDEFVLLIKNEEANTVKMLAETVLGAFSVPVVVDGANELIVGVSIGVSVSSGNEVEDFKSTIQRADRYMYDSKRSGGNRITME</sequence>
<name>A0A366EW66_9BACI</name>
<dbReference type="PANTHER" id="PTHR46663:SF2">
    <property type="entry name" value="GGDEF DOMAIN-CONTAINING PROTEIN"/>
    <property type="match status" value="1"/>
</dbReference>
<organism evidence="2 3">
    <name type="scientific">Rossellomorea aquimaris</name>
    <dbReference type="NCBI Taxonomy" id="189382"/>
    <lineage>
        <taxon>Bacteria</taxon>
        <taxon>Bacillati</taxon>
        <taxon>Bacillota</taxon>
        <taxon>Bacilli</taxon>
        <taxon>Bacillales</taxon>
        <taxon>Bacillaceae</taxon>
        <taxon>Rossellomorea</taxon>
    </lineage>
</organism>
<dbReference type="Gene3D" id="3.30.70.270">
    <property type="match status" value="1"/>
</dbReference>
<dbReference type="InterPro" id="IPR043128">
    <property type="entry name" value="Rev_trsase/Diguanyl_cyclase"/>
</dbReference>
<dbReference type="InterPro" id="IPR029787">
    <property type="entry name" value="Nucleotide_cyclase"/>
</dbReference>
<evidence type="ECO:0000259" key="1">
    <source>
        <dbReference type="PROSITE" id="PS50887"/>
    </source>
</evidence>
<proteinExistence type="predicted"/>
<dbReference type="RefSeq" id="WP_113968062.1">
    <property type="nucleotide sequence ID" value="NZ_QNRJ01000002.1"/>
</dbReference>
<dbReference type="AlphaFoldDB" id="A0A366EW66"/>
<dbReference type="OrthoDB" id="9759607at2"/>
<gene>
    <name evidence="2" type="ORF">DET59_10213</name>
</gene>
<dbReference type="EMBL" id="QNRJ01000002">
    <property type="protein sequence ID" value="RBP06632.1"/>
    <property type="molecule type" value="Genomic_DNA"/>
</dbReference>
<dbReference type="SMART" id="SM00065">
    <property type="entry name" value="GAF"/>
    <property type="match status" value="1"/>
</dbReference>
<dbReference type="PROSITE" id="PS50887">
    <property type="entry name" value="GGDEF"/>
    <property type="match status" value="1"/>
</dbReference>
<dbReference type="NCBIfam" id="TIGR00254">
    <property type="entry name" value="GGDEF"/>
    <property type="match status" value="1"/>
</dbReference>
<dbReference type="Proteomes" id="UP000252118">
    <property type="component" value="Unassembled WGS sequence"/>
</dbReference>
<accession>A0A366EW66</accession>
<dbReference type="SUPFAM" id="SSF55073">
    <property type="entry name" value="Nucleotide cyclase"/>
    <property type="match status" value="1"/>
</dbReference>
<dbReference type="InterPro" id="IPR052163">
    <property type="entry name" value="DGC-Regulatory_Protein"/>
</dbReference>
<dbReference type="InterPro" id="IPR000160">
    <property type="entry name" value="GGDEF_dom"/>
</dbReference>
<dbReference type="InterPro" id="IPR003018">
    <property type="entry name" value="GAF"/>
</dbReference>
<feature type="domain" description="GGDEF" evidence="1">
    <location>
        <begin position="355"/>
        <end position="488"/>
    </location>
</feature>
<comment type="caution">
    <text evidence="2">The sequence shown here is derived from an EMBL/GenBank/DDBJ whole genome shotgun (WGS) entry which is preliminary data.</text>
</comment>
<dbReference type="Pfam" id="PF00990">
    <property type="entry name" value="GGDEF"/>
    <property type="match status" value="1"/>
</dbReference>
<dbReference type="SMART" id="SM00267">
    <property type="entry name" value="GGDEF"/>
    <property type="match status" value="1"/>
</dbReference>
<dbReference type="InterPro" id="IPR029016">
    <property type="entry name" value="GAF-like_dom_sf"/>
</dbReference>